<dbReference type="RefSeq" id="WP_213373090.1">
    <property type="nucleotide sequence ID" value="NZ_BSFJ01000005.1"/>
</dbReference>
<evidence type="ECO:0000313" key="2">
    <source>
        <dbReference type="EMBL" id="GLK71756.1"/>
    </source>
</evidence>
<name>A0A9W6MZ60_9HYPH</name>
<reference evidence="2" key="2">
    <citation type="submission" date="2023-01" db="EMBL/GenBank/DDBJ databases">
        <authorList>
            <person name="Sun Q."/>
            <person name="Evtushenko L."/>
        </authorList>
    </citation>
    <scope>NUCLEOTIDE SEQUENCE</scope>
    <source>
        <strain evidence="2">VKM B-2484</strain>
    </source>
</reference>
<keyword evidence="3" id="KW-1185">Reference proteome</keyword>
<comment type="caution">
    <text evidence="2">The sequence shown here is derived from an EMBL/GenBank/DDBJ whole genome shotgun (WGS) entry which is preliminary data.</text>
</comment>
<evidence type="ECO:0000259" key="1">
    <source>
        <dbReference type="Pfam" id="PF20056"/>
    </source>
</evidence>
<dbReference type="EMBL" id="BSFJ01000005">
    <property type="protein sequence ID" value="GLK71756.1"/>
    <property type="molecule type" value="Genomic_DNA"/>
</dbReference>
<accession>A0A9W6MZ60</accession>
<evidence type="ECO:0000313" key="3">
    <source>
        <dbReference type="Proteomes" id="UP001143370"/>
    </source>
</evidence>
<protein>
    <recommendedName>
        <fullName evidence="1">DUF6455 domain-containing protein</fullName>
    </recommendedName>
</protein>
<dbReference type="AlphaFoldDB" id="A0A9W6MZ60"/>
<reference evidence="2" key="1">
    <citation type="journal article" date="2014" name="Int. J. Syst. Evol. Microbiol.">
        <title>Complete genome sequence of Corynebacterium casei LMG S-19264T (=DSM 44701T), isolated from a smear-ripened cheese.</title>
        <authorList>
            <consortium name="US DOE Joint Genome Institute (JGI-PGF)"/>
            <person name="Walter F."/>
            <person name="Albersmeier A."/>
            <person name="Kalinowski J."/>
            <person name="Ruckert C."/>
        </authorList>
    </citation>
    <scope>NUCLEOTIDE SEQUENCE</scope>
    <source>
        <strain evidence="2">VKM B-2484</strain>
    </source>
</reference>
<proteinExistence type="predicted"/>
<dbReference type="Proteomes" id="UP001143370">
    <property type="component" value="Unassembled WGS sequence"/>
</dbReference>
<feature type="domain" description="DUF6455" evidence="1">
    <location>
        <begin position="4"/>
        <end position="75"/>
    </location>
</feature>
<dbReference type="Pfam" id="PF20056">
    <property type="entry name" value="DUF6455"/>
    <property type="match status" value="1"/>
</dbReference>
<dbReference type="InterPro" id="IPR045601">
    <property type="entry name" value="DUF6455"/>
</dbReference>
<sequence>MQVDTIDQRLGLFREMAEHAGVDLATLAADHPQEVRAAAQRCLGCREAPQCHHRFEARDATSPVPDFCRNAGQFALWAGLRREHNR</sequence>
<gene>
    <name evidence="2" type="ORF">GCM10017643_18710</name>
</gene>
<organism evidence="2 3">
    <name type="scientific">Ancylobacter dichloromethanicus</name>
    <dbReference type="NCBI Taxonomy" id="518825"/>
    <lineage>
        <taxon>Bacteria</taxon>
        <taxon>Pseudomonadati</taxon>
        <taxon>Pseudomonadota</taxon>
        <taxon>Alphaproteobacteria</taxon>
        <taxon>Hyphomicrobiales</taxon>
        <taxon>Xanthobacteraceae</taxon>
        <taxon>Ancylobacter</taxon>
    </lineage>
</organism>